<dbReference type="InterPro" id="IPR003392">
    <property type="entry name" value="PTHD_SSD"/>
</dbReference>
<feature type="transmembrane region" description="Helical" evidence="8">
    <location>
        <begin position="860"/>
        <end position="878"/>
    </location>
</feature>
<feature type="transmembrane region" description="Helical" evidence="8">
    <location>
        <begin position="927"/>
        <end position="957"/>
    </location>
</feature>
<name>A0AAD1XKP3_EUPCR</name>
<dbReference type="PROSITE" id="PS50156">
    <property type="entry name" value="SSD"/>
    <property type="match status" value="1"/>
</dbReference>
<feature type="transmembrane region" description="Helical" evidence="8">
    <location>
        <begin position="12"/>
        <end position="45"/>
    </location>
</feature>
<feature type="transmembrane region" description="Helical" evidence="8">
    <location>
        <begin position="415"/>
        <end position="441"/>
    </location>
</feature>
<feature type="transmembrane region" description="Helical" evidence="8">
    <location>
        <begin position="832"/>
        <end position="853"/>
    </location>
</feature>
<dbReference type="Proteomes" id="UP001295684">
    <property type="component" value="Unassembled WGS sequence"/>
</dbReference>
<keyword evidence="5" id="KW-0325">Glycoprotein</keyword>
<feature type="transmembrane region" description="Helical" evidence="8">
    <location>
        <begin position="331"/>
        <end position="351"/>
    </location>
</feature>
<evidence type="ECO:0000256" key="3">
    <source>
        <dbReference type="ARBA" id="ARBA00022989"/>
    </source>
</evidence>
<keyword evidence="11" id="KW-1185">Reference proteome</keyword>
<dbReference type="InterPro" id="IPR052081">
    <property type="entry name" value="Dispatched_Hh_regulator"/>
</dbReference>
<reference evidence="10" key="1">
    <citation type="submission" date="2023-07" db="EMBL/GenBank/DDBJ databases">
        <authorList>
            <consortium name="AG Swart"/>
            <person name="Singh M."/>
            <person name="Singh A."/>
            <person name="Seah K."/>
            <person name="Emmerich C."/>
        </authorList>
    </citation>
    <scope>NUCLEOTIDE SEQUENCE</scope>
    <source>
        <strain evidence="10">DP1</strain>
    </source>
</reference>
<evidence type="ECO:0000256" key="6">
    <source>
        <dbReference type="ARBA" id="ARBA00038046"/>
    </source>
</evidence>
<gene>
    <name evidence="10" type="ORF">ECRASSUSDP1_LOCUS15761</name>
</gene>
<feature type="transmembrane region" description="Helical" evidence="8">
    <location>
        <begin position="884"/>
        <end position="906"/>
    </location>
</feature>
<keyword evidence="2 8" id="KW-0812">Transmembrane</keyword>
<dbReference type="GO" id="GO:0022857">
    <property type="term" value="F:transmembrane transporter activity"/>
    <property type="evidence" value="ECO:0007669"/>
    <property type="project" value="TreeGrafter"/>
</dbReference>
<evidence type="ECO:0000256" key="7">
    <source>
        <dbReference type="SAM" id="MobiDB-lite"/>
    </source>
</evidence>
<feature type="compositionally biased region" description="Basic and acidic residues" evidence="7">
    <location>
        <begin position="554"/>
        <end position="573"/>
    </location>
</feature>
<dbReference type="AlphaFoldDB" id="A0AAD1XKP3"/>
<evidence type="ECO:0000256" key="1">
    <source>
        <dbReference type="ARBA" id="ARBA00004141"/>
    </source>
</evidence>
<evidence type="ECO:0000256" key="5">
    <source>
        <dbReference type="ARBA" id="ARBA00023180"/>
    </source>
</evidence>
<sequence>MENETILHASRPFFFSIFIVNAPCTVLAISIAVMFLLSVITFVSGAMENSQEHRRDYLVWDATPVKEYDMQYLAEEKVQTNYPDGVQPLRTTLNEVETTNLIYECDNCSTLLTVENLQKMYEVEKKFFELEDYSKFCKAASSTDSSCDSSGWSSFVKNNFESTISTLTQAQIDAKLADISANSAVYYQNNYFFDESFSQSNTISKKMRSIFLFANPIEYDGRRYKTFNEDERDQESAFIEFSKKARSELINMPANFEIKFYNKRWYEGVIDDLTLEDVRLLAASFAAVFIYVAFHLQSAFLASVAMLGIALSLPVAVFINRFIFQVTIFNFINYISIFVILGIAADDVFVFTDCWKQSATFGQLKEEGDTKIDWLRKRMNYTWRRTSKAILTTSLTTCMSFLATGFSKLLPISAFGFFSAMFVMMLYVFTITIYPCCIILFDKYLVNRCKYCPYIRYLLLCKCCCHRSKDSEKENEDASENDSEKFESPVKKVPYISRPNGDNPSGHSVRQSDGYDTKPKTKGSSNNPSENNKEEEDHDGGEDSQNPNNISRRISHEIENEIDKGRKETKANDDEPEIEELTPIEKFFRNYWNSWMNKFKFLIFAVTIIWVSFAIWRVTRFKTAKNPIQRLESDHPLEVLDHMVQNDFHSALNTGKIEVSFVWGLEGLDKKGVGRWDPTNLGKLIYDDTFNLAPEENQQRLLDICADLRNQDLVENRVVTCWIEDFVATQGGGSPVSEASFYTQLQAYISTSQGNEYYTQNLIGYFDGKLHFTQIVALTPEAPFQGRKILHPIYGKWEKLIDSYNNGSPEGLNKAFQTSGYHWAWLETENEMVRGVIVGIVISLCFAFLVLVFSTLNIMIALYAVLSISVIVTSVIAVMELNSWGLGVIEAIATVMIIGFSVDYVVHLGNHYVECPFDSRYQRMQEALASIGISIVSGAITTIASGIFLFAAVIIFFTKFAVLVVSTICFSIYCSLFLFTSLNHFIGPEKHFGDLKYYIVSPLWKKIKEIFNNCRSKAPQPEPNPEHNSSQEAH</sequence>
<evidence type="ECO:0000313" key="10">
    <source>
        <dbReference type="EMBL" id="CAI2374409.1"/>
    </source>
</evidence>
<keyword evidence="3 8" id="KW-1133">Transmembrane helix</keyword>
<evidence type="ECO:0000256" key="8">
    <source>
        <dbReference type="SAM" id="Phobius"/>
    </source>
</evidence>
<dbReference type="SUPFAM" id="SSF82866">
    <property type="entry name" value="Multidrug efflux transporter AcrB transmembrane domain"/>
    <property type="match status" value="2"/>
</dbReference>
<protein>
    <recommendedName>
        <fullName evidence="9">SSD domain-containing protein</fullName>
    </recommendedName>
</protein>
<feature type="domain" description="SSD" evidence="9">
    <location>
        <begin position="301"/>
        <end position="440"/>
    </location>
</feature>
<dbReference type="GO" id="GO:0016020">
    <property type="term" value="C:membrane"/>
    <property type="evidence" value="ECO:0007669"/>
    <property type="project" value="UniProtKB-SubCell"/>
</dbReference>
<feature type="compositionally biased region" description="Polar residues" evidence="7">
    <location>
        <begin position="543"/>
        <end position="552"/>
    </location>
</feature>
<feature type="transmembrane region" description="Helical" evidence="8">
    <location>
        <begin position="599"/>
        <end position="618"/>
    </location>
</feature>
<feature type="compositionally biased region" description="Polar residues" evidence="7">
    <location>
        <begin position="500"/>
        <end position="511"/>
    </location>
</feature>
<dbReference type="Gene3D" id="1.20.1640.10">
    <property type="entry name" value="Multidrug efflux transporter AcrB transmembrane domain"/>
    <property type="match status" value="2"/>
</dbReference>
<comment type="subcellular location">
    <subcellularLocation>
        <location evidence="1">Membrane</location>
        <topology evidence="1">Multi-pass membrane protein</topology>
    </subcellularLocation>
</comment>
<evidence type="ECO:0000313" key="11">
    <source>
        <dbReference type="Proteomes" id="UP001295684"/>
    </source>
</evidence>
<dbReference type="PANTHER" id="PTHR45951">
    <property type="entry name" value="PROTEIN DISPATCHED-RELATED"/>
    <property type="match status" value="1"/>
</dbReference>
<comment type="similarity">
    <text evidence="6">Belongs to the dispatched family.</text>
</comment>
<organism evidence="10 11">
    <name type="scientific">Euplotes crassus</name>
    <dbReference type="NCBI Taxonomy" id="5936"/>
    <lineage>
        <taxon>Eukaryota</taxon>
        <taxon>Sar</taxon>
        <taxon>Alveolata</taxon>
        <taxon>Ciliophora</taxon>
        <taxon>Intramacronucleata</taxon>
        <taxon>Spirotrichea</taxon>
        <taxon>Hypotrichia</taxon>
        <taxon>Euplotida</taxon>
        <taxon>Euplotidae</taxon>
        <taxon>Moneuplotes</taxon>
    </lineage>
</organism>
<accession>A0AAD1XKP3</accession>
<evidence type="ECO:0000256" key="2">
    <source>
        <dbReference type="ARBA" id="ARBA00022692"/>
    </source>
</evidence>
<dbReference type="PANTHER" id="PTHR45951:SF7">
    <property type="entry name" value="SSD DOMAIN-CONTAINING PROTEIN"/>
    <property type="match status" value="1"/>
</dbReference>
<evidence type="ECO:0000259" key="9">
    <source>
        <dbReference type="PROSITE" id="PS50156"/>
    </source>
</evidence>
<comment type="caution">
    <text evidence="10">The sequence shown here is derived from an EMBL/GenBank/DDBJ whole genome shotgun (WGS) entry which is preliminary data.</text>
</comment>
<dbReference type="EMBL" id="CAMPGE010015808">
    <property type="protein sequence ID" value="CAI2374409.1"/>
    <property type="molecule type" value="Genomic_DNA"/>
</dbReference>
<keyword evidence="4 8" id="KW-0472">Membrane</keyword>
<dbReference type="InterPro" id="IPR000731">
    <property type="entry name" value="SSD"/>
</dbReference>
<feature type="compositionally biased region" description="Acidic residues" evidence="7">
    <location>
        <begin position="533"/>
        <end position="542"/>
    </location>
</feature>
<dbReference type="Pfam" id="PF02460">
    <property type="entry name" value="Patched"/>
    <property type="match status" value="1"/>
</dbReference>
<feature type="transmembrane region" description="Helical" evidence="8">
    <location>
        <begin position="963"/>
        <end position="986"/>
    </location>
</feature>
<feature type="region of interest" description="Disordered" evidence="7">
    <location>
        <begin position="474"/>
        <end position="577"/>
    </location>
</feature>
<proteinExistence type="inferred from homology"/>
<evidence type="ECO:0000256" key="4">
    <source>
        <dbReference type="ARBA" id="ARBA00023136"/>
    </source>
</evidence>